<evidence type="ECO:0000256" key="13">
    <source>
        <dbReference type="PIRSR" id="PIRSR000350-3"/>
    </source>
</evidence>
<gene>
    <name evidence="19" type="ORF">AMS68_002981</name>
</gene>
<keyword evidence="5 15" id="KW-0285">Flavoprotein</keyword>
<comment type="cofactor">
    <cofactor evidence="13">
        <name>FAD</name>
        <dbReference type="ChEBI" id="CHEBI:57692"/>
    </cofactor>
    <text evidence="13">Binds 1 FAD per subunit.</text>
</comment>
<evidence type="ECO:0000256" key="12">
    <source>
        <dbReference type="PIRSR" id="PIRSR000350-2"/>
    </source>
</evidence>
<feature type="domain" description="FAD/NAD(P)-binding" evidence="18">
    <location>
        <begin position="103"/>
        <end position="425"/>
    </location>
</feature>
<evidence type="ECO:0000256" key="11">
    <source>
        <dbReference type="ARBA" id="ARBA00056905"/>
    </source>
</evidence>
<name>A0A6H0XRV1_9PEZI</name>
<dbReference type="GO" id="GO:0004362">
    <property type="term" value="F:glutathione-disulfide reductase (NADPH) activity"/>
    <property type="evidence" value="ECO:0007669"/>
    <property type="project" value="UniProtKB-EC"/>
</dbReference>
<evidence type="ECO:0000256" key="5">
    <source>
        <dbReference type="ARBA" id="ARBA00022630"/>
    </source>
</evidence>
<comment type="similarity">
    <text evidence="1 15">Belongs to the class-I pyridine nucleotide-disulfide oxidoreductase family.</text>
</comment>
<keyword evidence="8" id="KW-1015">Disulfide bond</keyword>
<evidence type="ECO:0000256" key="7">
    <source>
        <dbReference type="ARBA" id="ARBA00023002"/>
    </source>
</evidence>
<evidence type="ECO:0000256" key="2">
    <source>
        <dbReference type="ARBA" id="ARBA00011738"/>
    </source>
</evidence>
<dbReference type="Pfam" id="PF02852">
    <property type="entry name" value="Pyr_redox_dim"/>
    <property type="match status" value="1"/>
</dbReference>
<dbReference type="SUPFAM" id="SSF51905">
    <property type="entry name" value="FAD/NAD(P)-binding domain"/>
    <property type="match status" value="1"/>
</dbReference>
<dbReference type="GO" id="GO:0006749">
    <property type="term" value="P:glutathione metabolic process"/>
    <property type="evidence" value="ECO:0007669"/>
    <property type="project" value="InterPro"/>
</dbReference>
<feature type="domain" description="Pyridine nucleotide-disulphide oxidoreductase dimerisation" evidence="17">
    <location>
        <begin position="446"/>
        <end position="558"/>
    </location>
</feature>
<dbReference type="InterPro" id="IPR004099">
    <property type="entry name" value="Pyr_nucl-diS_OxRdtase_dimer"/>
</dbReference>
<feature type="binding site" evidence="13">
    <location>
        <position position="409"/>
    </location>
    <ligand>
        <name>FAD</name>
        <dbReference type="ChEBI" id="CHEBI:57692"/>
    </ligand>
</feature>
<dbReference type="Proteomes" id="UP000503462">
    <property type="component" value="Chromosome 2"/>
</dbReference>
<keyword evidence="13" id="KW-0520">NAD</keyword>
<evidence type="ECO:0000313" key="19">
    <source>
        <dbReference type="EMBL" id="QIW97463.1"/>
    </source>
</evidence>
<evidence type="ECO:0000256" key="1">
    <source>
        <dbReference type="ARBA" id="ARBA00007532"/>
    </source>
</evidence>
<feature type="binding site" evidence="13">
    <location>
        <position position="149"/>
    </location>
    <ligand>
        <name>FAD</name>
        <dbReference type="ChEBI" id="CHEBI:57692"/>
    </ligand>
</feature>
<dbReference type="PANTHER" id="PTHR42737:SF2">
    <property type="entry name" value="GLUTATHIONE REDUCTASE"/>
    <property type="match status" value="1"/>
</dbReference>
<feature type="binding site" evidence="13">
    <location>
        <begin position="277"/>
        <end position="284"/>
    </location>
    <ligand>
        <name>NAD(+)</name>
        <dbReference type="ChEBI" id="CHEBI:57540"/>
    </ligand>
</feature>
<protein>
    <recommendedName>
        <fullName evidence="4 16">Glutathione reductase</fullName>
        <ecNumber evidence="3 16">1.8.1.7</ecNumber>
    </recommendedName>
</protein>
<dbReference type="FunFam" id="3.30.390.30:FF:000003">
    <property type="entry name" value="Glutathione reductase"/>
    <property type="match status" value="1"/>
</dbReference>
<feature type="binding site" evidence="13">
    <location>
        <position position="368"/>
    </location>
    <ligand>
        <name>NAD(+)</name>
        <dbReference type="ChEBI" id="CHEBI:57540"/>
    </ligand>
</feature>
<comment type="subunit">
    <text evidence="2">Homodimer.</text>
</comment>
<dbReference type="GO" id="GO:0050660">
    <property type="term" value="F:flavin adenine dinucleotide binding"/>
    <property type="evidence" value="ECO:0007669"/>
    <property type="project" value="InterPro"/>
</dbReference>
<keyword evidence="9 15" id="KW-0676">Redox-active center</keyword>
<dbReference type="Gene3D" id="3.50.50.60">
    <property type="entry name" value="FAD/NAD(P)-binding domain"/>
    <property type="match status" value="2"/>
</dbReference>
<dbReference type="InterPro" id="IPR001100">
    <property type="entry name" value="Pyr_nuc-diS_OxRdtase"/>
</dbReference>
<comment type="catalytic activity">
    <reaction evidence="10 16">
        <text>2 glutathione + NADP(+) = glutathione disulfide + NADPH + H(+)</text>
        <dbReference type="Rhea" id="RHEA:11740"/>
        <dbReference type="ChEBI" id="CHEBI:15378"/>
        <dbReference type="ChEBI" id="CHEBI:57783"/>
        <dbReference type="ChEBI" id="CHEBI:57925"/>
        <dbReference type="ChEBI" id="CHEBI:58297"/>
        <dbReference type="ChEBI" id="CHEBI:58349"/>
        <dbReference type="EC" id="1.8.1.7"/>
    </reaction>
</comment>
<dbReference type="PANTHER" id="PTHR42737">
    <property type="entry name" value="GLUTATHIONE REDUCTASE"/>
    <property type="match status" value="1"/>
</dbReference>
<organism evidence="19 20">
    <name type="scientific">Peltaster fructicola</name>
    <dbReference type="NCBI Taxonomy" id="286661"/>
    <lineage>
        <taxon>Eukaryota</taxon>
        <taxon>Fungi</taxon>
        <taxon>Dikarya</taxon>
        <taxon>Ascomycota</taxon>
        <taxon>Pezizomycotina</taxon>
        <taxon>Dothideomycetes</taxon>
        <taxon>Dothideomycetes incertae sedis</taxon>
        <taxon>Peltaster</taxon>
    </lineage>
</organism>
<feature type="disulfide bond" description="Redox-active" evidence="14">
    <location>
        <begin position="140"/>
        <end position="145"/>
    </location>
</feature>
<dbReference type="PROSITE" id="PS00076">
    <property type="entry name" value="PYRIDINE_REDOX_1"/>
    <property type="match status" value="1"/>
</dbReference>
<dbReference type="SUPFAM" id="SSF55424">
    <property type="entry name" value="FAD/NAD-linked reductases, dimerisation (C-terminal) domain"/>
    <property type="match status" value="1"/>
</dbReference>
<dbReference type="AlphaFoldDB" id="A0A6H0XRV1"/>
<dbReference type="EMBL" id="CP051140">
    <property type="protein sequence ID" value="QIW97463.1"/>
    <property type="molecule type" value="Genomic_DNA"/>
</dbReference>
<keyword evidence="16" id="KW-0963">Cytoplasm</keyword>
<dbReference type="GO" id="GO:0005829">
    <property type="term" value="C:cytosol"/>
    <property type="evidence" value="ECO:0007669"/>
    <property type="project" value="TreeGrafter"/>
</dbReference>
<evidence type="ECO:0000313" key="20">
    <source>
        <dbReference type="Proteomes" id="UP000503462"/>
    </source>
</evidence>
<dbReference type="PRINTS" id="PR00368">
    <property type="entry name" value="FADPNR"/>
</dbReference>
<dbReference type="Gene3D" id="3.30.390.30">
    <property type="match status" value="1"/>
</dbReference>
<comment type="function">
    <text evidence="11 16">Catalyzes the reduction of glutathione disulfide (GSSG) to reduced glutathione (GSH). Constitutes the major mechanism to maintain a high GSH:GSSG ratio in the cytosol.</text>
</comment>
<dbReference type="InterPro" id="IPR012999">
    <property type="entry name" value="Pyr_OxRdtase_I_AS"/>
</dbReference>
<dbReference type="NCBIfam" id="NF004776">
    <property type="entry name" value="PRK06116.1"/>
    <property type="match status" value="1"/>
</dbReference>
<feature type="active site" description="Proton acceptor" evidence="12">
    <location>
        <position position="548"/>
    </location>
</feature>
<dbReference type="EC" id="1.8.1.7" evidence="3 16"/>
<keyword evidence="16" id="KW-0521">NADP</keyword>
<evidence type="ECO:0000259" key="18">
    <source>
        <dbReference type="Pfam" id="PF07992"/>
    </source>
</evidence>
<keyword evidence="7 15" id="KW-0560">Oxidoreductase</keyword>
<evidence type="ECO:0000256" key="9">
    <source>
        <dbReference type="ARBA" id="ARBA00023284"/>
    </source>
</evidence>
<evidence type="ECO:0000256" key="8">
    <source>
        <dbReference type="ARBA" id="ARBA00023157"/>
    </source>
</evidence>
<dbReference type="Pfam" id="PF07992">
    <property type="entry name" value="Pyr_redox_2"/>
    <property type="match status" value="1"/>
</dbReference>
<accession>A0A6H0XRV1</accession>
<dbReference type="GO" id="GO:0034599">
    <property type="term" value="P:cellular response to oxidative stress"/>
    <property type="evidence" value="ECO:0007669"/>
    <property type="project" value="TreeGrafter"/>
</dbReference>
<dbReference type="InterPro" id="IPR006322">
    <property type="entry name" value="Glutathione_Rdtase_euk/bac"/>
</dbReference>
<evidence type="ECO:0000259" key="17">
    <source>
        <dbReference type="Pfam" id="PF02852"/>
    </source>
</evidence>
<proteinExistence type="inferred from homology"/>
<sequence length="559" mass="61370">MFVTAAAEFLSYRLHHNKSLRHTLHPSVSSTTSFVSEIVSVVREGHLHASSFLIKLSLSPTLRLFVSAPTRLANTASVQRLSNVSRHFSSTQADMAPIQKEVDFLVIGGGSGGLAAARRASGMYGVKAMAIENKRLGGTCVNVGCVPKKIVWYAATMAESIKEAKAYGFSVNQTAPFDWPTFKHKRDAYIKRLNGIYEKNLGNDKVEYLHGTASFVDQHNVKVVLDDKSEVSVKAKKILIAVGGHPNFPPVEGAELGITSDGFFDIEKQPKRVAVVGGGYIAVEMAGMFNALGTETHFFLRHDKFLRTFDPMIQDKLVDEYKRLGVKFHTNSSQSKLEDIGNGQKRLHYKDSDGEGTLDVDTVLWAIGRSPELEKLNLDVTKVKTDKKGHISVDDYQNTNIDNIYALGDVCDKGFELTPVAIAAGRRLADRLFGGKEDSRLIYDNIPSVVFAHPECGSIGLTEPEAREKYGDDNIKVYSSSFTAMYYSMMEQDDKAPTAYKLIVTGKEEKVIGMHILGLGSGEILQGFGVAIKMGATKADFDRCVAIHPTSAEELVTMK</sequence>
<dbReference type="GO" id="GO:0005739">
    <property type="term" value="C:mitochondrion"/>
    <property type="evidence" value="ECO:0007669"/>
    <property type="project" value="TreeGrafter"/>
</dbReference>
<dbReference type="InterPro" id="IPR016156">
    <property type="entry name" value="FAD/NAD-linked_Rdtase_dimer_sf"/>
</dbReference>
<evidence type="ECO:0000256" key="6">
    <source>
        <dbReference type="ARBA" id="ARBA00022827"/>
    </source>
</evidence>
<dbReference type="InterPro" id="IPR023753">
    <property type="entry name" value="FAD/NAD-binding_dom"/>
</dbReference>
<evidence type="ECO:0000256" key="14">
    <source>
        <dbReference type="PIRSR" id="PIRSR000350-4"/>
    </source>
</evidence>
<dbReference type="GO" id="GO:0045454">
    <property type="term" value="P:cell redox homeostasis"/>
    <property type="evidence" value="ECO:0007669"/>
    <property type="project" value="InterPro"/>
</dbReference>
<dbReference type="PIRSF" id="PIRSF000350">
    <property type="entry name" value="Mercury_reductase_MerA"/>
    <property type="match status" value="1"/>
</dbReference>
<dbReference type="InterPro" id="IPR046952">
    <property type="entry name" value="GSHR/TRXR-like"/>
</dbReference>
<dbReference type="InterPro" id="IPR036188">
    <property type="entry name" value="FAD/NAD-bd_sf"/>
</dbReference>
<evidence type="ECO:0000256" key="10">
    <source>
        <dbReference type="ARBA" id="ARBA00049142"/>
    </source>
</evidence>
<reference evidence="19 20" key="1">
    <citation type="journal article" date="2016" name="Sci. Rep.">
        <title>Peltaster fructicola genome reveals evolution from an invasive phytopathogen to an ectophytic parasite.</title>
        <authorList>
            <person name="Xu C."/>
            <person name="Chen H."/>
            <person name="Gleason M.L."/>
            <person name="Xu J.R."/>
            <person name="Liu H."/>
            <person name="Zhang R."/>
            <person name="Sun G."/>
        </authorList>
    </citation>
    <scope>NUCLEOTIDE SEQUENCE [LARGE SCALE GENOMIC DNA]</scope>
    <source>
        <strain evidence="19 20">LNHT1506</strain>
    </source>
</reference>
<keyword evidence="13" id="KW-0547">Nucleotide-binding</keyword>
<evidence type="ECO:0000256" key="4">
    <source>
        <dbReference type="ARBA" id="ARBA00017111"/>
    </source>
</evidence>
<dbReference type="PRINTS" id="PR00411">
    <property type="entry name" value="PNDRDTASEI"/>
</dbReference>
<evidence type="ECO:0000256" key="16">
    <source>
        <dbReference type="RuleBase" id="RU365016"/>
    </source>
</evidence>
<dbReference type="GO" id="GO:0050661">
    <property type="term" value="F:NADP binding"/>
    <property type="evidence" value="ECO:0007669"/>
    <property type="project" value="InterPro"/>
</dbReference>
<keyword evidence="20" id="KW-1185">Reference proteome</keyword>
<comment type="subcellular location">
    <subcellularLocation>
        <location evidence="16">Cytoplasm</location>
    </subcellularLocation>
</comment>
<dbReference type="OrthoDB" id="5956163at2759"/>
<evidence type="ECO:0000256" key="15">
    <source>
        <dbReference type="RuleBase" id="RU003691"/>
    </source>
</evidence>
<evidence type="ECO:0000256" key="3">
    <source>
        <dbReference type="ARBA" id="ARBA00012607"/>
    </source>
</evidence>
<dbReference type="FunFam" id="3.50.50.60:FF:000235">
    <property type="entry name" value="Glutathione reductase"/>
    <property type="match status" value="1"/>
</dbReference>
<keyword evidence="6 13" id="KW-0274">FAD</keyword>
<dbReference type="NCBIfam" id="TIGR01421">
    <property type="entry name" value="gluta_reduc_1"/>
    <property type="match status" value="1"/>
</dbReference>